<gene>
    <name evidence="1" type="ORF">LJ656_33235</name>
</gene>
<organism evidence="1 2">
    <name type="scientific">Paraburkholderia sejongensis</name>
    <dbReference type="NCBI Taxonomy" id="2886946"/>
    <lineage>
        <taxon>Bacteria</taxon>
        <taxon>Pseudomonadati</taxon>
        <taxon>Pseudomonadota</taxon>
        <taxon>Betaproteobacteria</taxon>
        <taxon>Burkholderiales</taxon>
        <taxon>Burkholderiaceae</taxon>
        <taxon>Paraburkholderia</taxon>
    </lineage>
</organism>
<comment type="caution">
    <text evidence="1">The sequence shown here is derived from an EMBL/GenBank/DDBJ whole genome shotgun (WGS) entry which is preliminary data.</text>
</comment>
<evidence type="ECO:0000313" key="1">
    <source>
        <dbReference type="EMBL" id="MCC8397429.1"/>
    </source>
</evidence>
<evidence type="ECO:0008006" key="3">
    <source>
        <dbReference type="Google" id="ProtNLM"/>
    </source>
</evidence>
<evidence type="ECO:0000313" key="2">
    <source>
        <dbReference type="Proteomes" id="UP001431019"/>
    </source>
</evidence>
<dbReference type="EMBL" id="JAJITD010000028">
    <property type="protein sequence ID" value="MCC8397429.1"/>
    <property type="molecule type" value="Genomic_DNA"/>
</dbReference>
<reference evidence="1 2" key="1">
    <citation type="submission" date="2021-11" db="EMBL/GenBank/DDBJ databases">
        <authorList>
            <person name="Oh E.-T."/>
            <person name="Kim S.-B."/>
        </authorList>
    </citation>
    <scope>NUCLEOTIDE SEQUENCE [LARGE SCALE GENOMIC DNA]</scope>
    <source>
        <strain evidence="1 2">MMS20-SJTR3</strain>
    </source>
</reference>
<protein>
    <recommendedName>
        <fullName evidence="3">IrrE N-terminal-like domain-containing protein</fullName>
    </recommendedName>
</protein>
<dbReference type="Proteomes" id="UP001431019">
    <property type="component" value="Unassembled WGS sequence"/>
</dbReference>
<keyword evidence="2" id="KW-1185">Reference proteome</keyword>
<accession>A0ABS8K5J1</accession>
<name>A0ABS8K5J1_9BURK</name>
<dbReference type="RefSeq" id="WP_230513685.1">
    <property type="nucleotide sequence ID" value="NZ_JAJITD010000028.1"/>
</dbReference>
<sequence length="342" mass="38193">MVFSRSLMHIEDGWSFSVASYWRLINPQPDREELAEVEQALKAAHDDFMRDVSPWSWTSSSWDMHKLRGLLSNTDPSTQRVHMKSDHQVAREIYELLERRKLIFVPAPWELKRFIDEERVKKARGLGGELGGAAVRDQAGTVERSAVSVLRRPVAPAPVAEFLEKEVGEDVRALLRKSPSLVVDLKTLGDAGWEMEYGEAGKGSHVNRYLQIIILDSGLKRRPTSYAQVLSHEVGHAMNPYEPDYSSKSAYLQGTLEDEAAATMSNIRTQREILASHGPDIGVGGVNSAAYNAAYDKFLLDDNAVACRQAIATTFGTEVTSNTGQTYADYYGSWYEEGYPSD</sequence>
<proteinExistence type="predicted"/>